<gene>
    <name evidence="2" type="ORF">EK21DRAFT_95126</name>
</gene>
<evidence type="ECO:0000313" key="3">
    <source>
        <dbReference type="Proteomes" id="UP000799777"/>
    </source>
</evidence>
<dbReference type="OrthoDB" id="3800937at2759"/>
<comment type="caution">
    <text evidence="2">The sequence shown here is derived from an EMBL/GenBank/DDBJ whole genome shotgun (WGS) entry which is preliminary data.</text>
</comment>
<name>A0A9P4GXE0_9PLEO</name>
<dbReference type="EMBL" id="ML978372">
    <property type="protein sequence ID" value="KAF2023179.1"/>
    <property type="molecule type" value="Genomic_DNA"/>
</dbReference>
<feature type="region of interest" description="Disordered" evidence="1">
    <location>
        <begin position="192"/>
        <end position="226"/>
    </location>
</feature>
<sequence>MTNLRSLRNQLDGSVKRLCGNFLNAAHKDTIAKKKEGVAGSPREDTRASGRRHEHKLDVRQARTRGDSSYISRAPTPDEIETSSADRPAPVGRITEDDRAATLSPQKRKREQAEDVGAKGPKKLRLSRPGKSQYGVKEAVEVKIAKPTGGPRGGVKVAGTPLETKPGTVPGTVVWEHEAGTDAAAAASTLVHPLSPPATPEDDVKLPKSSKMTKPKRPWQNPRIRPAENFAPVHPNIEHDVEFAPYDDYSVPILESAHIEHAARSAALLNNPSIPLKLEALGLLDRGLNANDLGRSKVPRSGPTRIIQDCDLYLRDGQIHVASERGTLLAATYLNYIGVLDTTPVRFDGMKPAWAKASLAQRRFRRVEDATARDDPWYVLNEFETVERKEGLPELPAGYLAVDASCIVEILEMSPDGICYGRRQDNGEIGLFDYKGTRALDEHYGVKGVFEPVNFSEMPPYWLIEFERRRETEELARSQAATAVEIGSLSNVFTAVTEQTTSHPKVIPEELKASEQEMSAIGEEIEKESIKSPPKVVAKKREDEPPAQNTSGLPAKEVVVTSPPKERPKPSTPAPYGAVEDEVDWDDD</sequence>
<feature type="region of interest" description="Disordered" evidence="1">
    <location>
        <begin position="28"/>
        <end position="132"/>
    </location>
</feature>
<keyword evidence="3" id="KW-1185">Reference proteome</keyword>
<proteinExistence type="predicted"/>
<evidence type="ECO:0000256" key="1">
    <source>
        <dbReference type="SAM" id="MobiDB-lite"/>
    </source>
</evidence>
<dbReference type="AlphaFoldDB" id="A0A9P4GXE0"/>
<feature type="compositionally biased region" description="Basic and acidic residues" evidence="1">
    <location>
        <begin position="55"/>
        <end position="66"/>
    </location>
</feature>
<accession>A0A9P4GXE0</accession>
<organism evidence="2 3">
    <name type="scientific">Setomelanomma holmii</name>
    <dbReference type="NCBI Taxonomy" id="210430"/>
    <lineage>
        <taxon>Eukaryota</taxon>
        <taxon>Fungi</taxon>
        <taxon>Dikarya</taxon>
        <taxon>Ascomycota</taxon>
        <taxon>Pezizomycotina</taxon>
        <taxon>Dothideomycetes</taxon>
        <taxon>Pleosporomycetidae</taxon>
        <taxon>Pleosporales</taxon>
        <taxon>Pleosporineae</taxon>
        <taxon>Phaeosphaeriaceae</taxon>
        <taxon>Setomelanomma</taxon>
    </lineage>
</organism>
<feature type="compositionally biased region" description="Basic and acidic residues" evidence="1">
    <location>
        <begin position="28"/>
        <end position="48"/>
    </location>
</feature>
<dbReference type="Proteomes" id="UP000799777">
    <property type="component" value="Unassembled WGS sequence"/>
</dbReference>
<feature type="compositionally biased region" description="Acidic residues" evidence="1">
    <location>
        <begin position="579"/>
        <end position="588"/>
    </location>
</feature>
<feature type="region of interest" description="Disordered" evidence="1">
    <location>
        <begin position="522"/>
        <end position="588"/>
    </location>
</feature>
<protein>
    <submittedName>
        <fullName evidence="2">Uncharacterized protein</fullName>
    </submittedName>
</protein>
<reference evidence="2" key="1">
    <citation type="journal article" date="2020" name="Stud. Mycol.">
        <title>101 Dothideomycetes genomes: a test case for predicting lifestyles and emergence of pathogens.</title>
        <authorList>
            <person name="Haridas S."/>
            <person name="Albert R."/>
            <person name="Binder M."/>
            <person name="Bloem J."/>
            <person name="Labutti K."/>
            <person name="Salamov A."/>
            <person name="Andreopoulos B."/>
            <person name="Baker S."/>
            <person name="Barry K."/>
            <person name="Bills G."/>
            <person name="Bluhm B."/>
            <person name="Cannon C."/>
            <person name="Castanera R."/>
            <person name="Culley D."/>
            <person name="Daum C."/>
            <person name="Ezra D."/>
            <person name="Gonzalez J."/>
            <person name="Henrissat B."/>
            <person name="Kuo A."/>
            <person name="Liang C."/>
            <person name="Lipzen A."/>
            <person name="Lutzoni F."/>
            <person name="Magnuson J."/>
            <person name="Mondo S."/>
            <person name="Nolan M."/>
            <person name="Ohm R."/>
            <person name="Pangilinan J."/>
            <person name="Park H.-J."/>
            <person name="Ramirez L."/>
            <person name="Alfaro M."/>
            <person name="Sun H."/>
            <person name="Tritt A."/>
            <person name="Yoshinaga Y."/>
            <person name="Zwiers L.-H."/>
            <person name="Turgeon B."/>
            <person name="Goodwin S."/>
            <person name="Spatafora J."/>
            <person name="Crous P."/>
            <person name="Grigoriev I."/>
        </authorList>
    </citation>
    <scope>NUCLEOTIDE SEQUENCE</scope>
    <source>
        <strain evidence="2">CBS 110217</strain>
    </source>
</reference>
<evidence type="ECO:0000313" key="2">
    <source>
        <dbReference type="EMBL" id="KAF2023179.1"/>
    </source>
</evidence>